<organism evidence="19 20">
    <name type="scientific">Adlercreutzia hattorii</name>
    <dbReference type="NCBI Taxonomy" id="2707299"/>
    <lineage>
        <taxon>Bacteria</taxon>
        <taxon>Bacillati</taxon>
        <taxon>Actinomycetota</taxon>
        <taxon>Coriobacteriia</taxon>
        <taxon>Eggerthellales</taxon>
        <taxon>Eggerthellaceae</taxon>
        <taxon>Adlercreutzia</taxon>
    </lineage>
</organism>
<name>A0A6F8SK90_9ACTN</name>
<evidence type="ECO:0000256" key="7">
    <source>
        <dbReference type="ARBA" id="ARBA00022679"/>
    </source>
</evidence>
<dbReference type="PANTHER" id="PTHR18968:SF13">
    <property type="entry name" value="ACETOLACTATE SYNTHASE CATALYTIC SUBUNIT, MITOCHONDRIAL"/>
    <property type="match status" value="1"/>
</dbReference>
<evidence type="ECO:0000259" key="18">
    <source>
        <dbReference type="Pfam" id="PF02776"/>
    </source>
</evidence>
<evidence type="ECO:0000256" key="10">
    <source>
        <dbReference type="ARBA" id="ARBA00022842"/>
    </source>
</evidence>
<dbReference type="PANTHER" id="PTHR18968">
    <property type="entry name" value="THIAMINE PYROPHOSPHATE ENZYMES"/>
    <property type="match status" value="1"/>
</dbReference>
<feature type="domain" description="Thiamine pyrophosphate enzyme central" evidence="16">
    <location>
        <begin position="238"/>
        <end position="371"/>
    </location>
</feature>
<keyword evidence="5 14" id="KW-0028">Amino-acid biosynthesis</keyword>
<dbReference type="GO" id="GO:0050660">
    <property type="term" value="F:flavin adenine dinucleotide binding"/>
    <property type="evidence" value="ECO:0007669"/>
    <property type="project" value="InterPro"/>
</dbReference>
<proteinExistence type="inferred from homology"/>
<dbReference type="EMBL" id="AP022829">
    <property type="protein sequence ID" value="BCA88582.1"/>
    <property type="molecule type" value="Genomic_DNA"/>
</dbReference>
<dbReference type="GO" id="GO:0030976">
    <property type="term" value="F:thiamine pyrophosphate binding"/>
    <property type="evidence" value="ECO:0007669"/>
    <property type="project" value="UniProtKB-UniRule"/>
</dbReference>
<dbReference type="GO" id="GO:0003984">
    <property type="term" value="F:acetolactate synthase activity"/>
    <property type="evidence" value="ECO:0007669"/>
    <property type="project" value="UniProtKB-EC"/>
</dbReference>
<dbReference type="SUPFAM" id="SSF52467">
    <property type="entry name" value="DHS-like NAD/FAD-binding domain"/>
    <property type="match status" value="1"/>
</dbReference>
<evidence type="ECO:0000256" key="1">
    <source>
        <dbReference type="ARBA" id="ARBA00004974"/>
    </source>
</evidence>
<evidence type="ECO:0000256" key="3">
    <source>
        <dbReference type="ARBA" id="ARBA00007812"/>
    </source>
</evidence>
<dbReference type="Pfam" id="PF02776">
    <property type="entry name" value="TPP_enzyme_N"/>
    <property type="match status" value="1"/>
</dbReference>
<reference evidence="20" key="1">
    <citation type="journal article" date="2020" name="Microbiol. Resour. Announc.">
        <title>Complete Genome Sequence of Adlercreutzia sp. Strain 8CFCBH1, a Potent Producer of Equol, Isolated from Healthy Japanese Feces.</title>
        <authorList>
            <person name="Ogata Y."/>
            <person name="Sakamoto M."/>
            <person name="Ohkuma M."/>
            <person name="Hattori M."/>
            <person name="Suda W."/>
        </authorList>
    </citation>
    <scope>NUCLEOTIDE SEQUENCE [LARGE SCALE GENOMIC DNA]</scope>
    <source>
        <strain evidence="20">8CFCBH1</strain>
    </source>
</reference>
<dbReference type="CDD" id="cd02015">
    <property type="entry name" value="TPP_AHAS"/>
    <property type="match status" value="1"/>
</dbReference>
<dbReference type="InterPro" id="IPR029061">
    <property type="entry name" value="THDP-binding"/>
</dbReference>
<keyword evidence="9" id="KW-0274">FAD</keyword>
<dbReference type="GO" id="GO:0009099">
    <property type="term" value="P:L-valine biosynthetic process"/>
    <property type="evidence" value="ECO:0007669"/>
    <property type="project" value="UniProtKB-UniPathway"/>
</dbReference>
<dbReference type="EC" id="2.2.1.6" evidence="4 14"/>
<comment type="catalytic activity">
    <reaction evidence="13 14">
        <text>2 pyruvate + H(+) = (2S)-2-acetolactate + CO2</text>
        <dbReference type="Rhea" id="RHEA:25249"/>
        <dbReference type="ChEBI" id="CHEBI:15361"/>
        <dbReference type="ChEBI" id="CHEBI:15378"/>
        <dbReference type="ChEBI" id="CHEBI:16526"/>
        <dbReference type="ChEBI" id="CHEBI:58476"/>
        <dbReference type="EC" id="2.2.1.6"/>
    </reaction>
</comment>
<comment type="pathway">
    <text evidence="2 14">Amino-acid biosynthesis; L-valine biosynthesis; L-valine from pyruvate: step 1/4.</text>
</comment>
<dbReference type="InterPro" id="IPR012846">
    <property type="entry name" value="Acetolactate_synth_lsu"/>
</dbReference>
<dbReference type="UniPathway" id="UPA00047">
    <property type="reaction ID" value="UER00055"/>
</dbReference>
<dbReference type="GO" id="GO:0009097">
    <property type="term" value="P:isoleucine biosynthetic process"/>
    <property type="evidence" value="ECO:0007669"/>
    <property type="project" value="UniProtKB-UniPathway"/>
</dbReference>
<dbReference type="Pfam" id="PF00205">
    <property type="entry name" value="TPP_enzyme_M"/>
    <property type="match status" value="1"/>
</dbReference>
<evidence type="ECO:0000259" key="16">
    <source>
        <dbReference type="Pfam" id="PF00205"/>
    </source>
</evidence>
<evidence type="ECO:0000256" key="12">
    <source>
        <dbReference type="ARBA" id="ARBA00023304"/>
    </source>
</evidence>
<dbReference type="InterPro" id="IPR012001">
    <property type="entry name" value="Thiamin_PyroP_enz_TPP-bd_dom"/>
</dbReference>
<dbReference type="GO" id="GO:0000287">
    <property type="term" value="F:magnesium ion binding"/>
    <property type="evidence" value="ECO:0007669"/>
    <property type="project" value="UniProtKB-UniRule"/>
</dbReference>
<evidence type="ECO:0000256" key="13">
    <source>
        <dbReference type="ARBA" id="ARBA00048670"/>
    </source>
</evidence>
<dbReference type="CDD" id="cd07035">
    <property type="entry name" value="TPP_PYR_POX_like"/>
    <property type="match status" value="1"/>
</dbReference>
<evidence type="ECO:0000256" key="4">
    <source>
        <dbReference type="ARBA" id="ARBA00013145"/>
    </source>
</evidence>
<dbReference type="InterPro" id="IPR000399">
    <property type="entry name" value="TPP-bd_CS"/>
</dbReference>
<keyword evidence="7 14" id="KW-0808">Transferase</keyword>
<dbReference type="RefSeq" id="WP_231699463.1">
    <property type="nucleotide sequence ID" value="NZ_AP022829.1"/>
</dbReference>
<gene>
    <name evidence="19" type="primary">ilvB</name>
    <name evidence="19" type="ORF">ADCFC_10800</name>
</gene>
<evidence type="ECO:0000256" key="8">
    <source>
        <dbReference type="ARBA" id="ARBA00022723"/>
    </source>
</evidence>
<accession>A0A6F8SK90</accession>
<dbReference type="Proteomes" id="UP000501727">
    <property type="component" value="Chromosome"/>
</dbReference>
<feature type="compositionally biased region" description="Low complexity" evidence="15">
    <location>
        <begin position="7"/>
        <end position="21"/>
    </location>
</feature>
<comment type="cofactor">
    <cofactor evidence="14">
        <name>Mg(2+)</name>
        <dbReference type="ChEBI" id="CHEBI:18420"/>
    </cofactor>
    <text evidence="14">Binds 1 Mg(2+) ion per subunit.</text>
</comment>
<keyword evidence="20" id="KW-1185">Reference proteome</keyword>
<feature type="region of interest" description="Disordered" evidence="15">
    <location>
        <begin position="1"/>
        <end position="43"/>
    </location>
</feature>
<dbReference type="InterPro" id="IPR045229">
    <property type="entry name" value="TPP_enz"/>
</dbReference>
<keyword evidence="11 14" id="KW-0786">Thiamine pyrophosphate</keyword>
<evidence type="ECO:0000256" key="5">
    <source>
        <dbReference type="ARBA" id="ARBA00022605"/>
    </source>
</evidence>
<dbReference type="Pfam" id="PF02775">
    <property type="entry name" value="TPP_enzyme_C"/>
    <property type="match status" value="1"/>
</dbReference>
<dbReference type="PROSITE" id="PS00187">
    <property type="entry name" value="TPP_ENZYMES"/>
    <property type="match status" value="1"/>
</dbReference>
<comment type="similarity">
    <text evidence="3 14">Belongs to the TPP enzyme family.</text>
</comment>
<dbReference type="FunFam" id="3.40.50.1220:FF:000008">
    <property type="entry name" value="Acetolactate synthase"/>
    <property type="match status" value="1"/>
</dbReference>
<comment type="cofactor">
    <cofactor evidence="14">
        <name>thiamine diphosphate</name>
        <dbReference type="ChEBI" id="CHEBI:58937"/>
    </cofactor>
    <text evidence="14">Binds 1 thiamine pyrophosphate per subunit.</text>
</comment>
<dbReference type="SUPFAM" id="SSF52518">
    <property type="entry name" value="Thiamin diphosphate-binding fold (THDP-binding)"/>
    <property type="match status" value="2"/>
</dbReference>
<dbReference type="InterPro" id="IPR039368">
    <property type="entry name" value="AHAS_TPP"/>
</dbReference>
<dbReference type="KEGG" id="ahat:ADCFC_12010"/>
<evidence type="ECO:0000256" key="2">
    <source>
        <dbReference type="ARBA" id="ARBA00005025"/>
    </source>
</evidence>
<evidence type="ECO:0000313" key="20">
    <source>
        <dbReference type="Proteomes" id="UP000501727"/>
    </source>
</evidence>
<evidence type="ECO:0000256" key="9">
    <source>
        <dbReference type="ARBA" id="ARBA00022827"/>
    </source>
</evidence>
<dbReference type="AlphaFoldDB" id="A0A6F8SK90"/>
<dbReference type="FunFam" id="3.40.50.970:FF:000007">
    <property type="entry name" value="Acetolactate synthase"/>
    <property type="match status" value="1"/>
</dbReference>
<keyword evidence="12 14" id="KW-0100">Branched-chain amino acid biosynthesis</keyword>
<sequence>MSDINDTKAAAGATAAEGKSAPQARRNAATQGAPRGAGSRTAKQGRAMLGAEAVIASLEAEGVTTVFGYPGGQAIKLYDALYDSDQITHVLARHEQGAVHMADGYARSTGRAGVAIVTSGPGATNTVTGIATAYMDSVPLVIITGQVGRGVIGTDSFQESDIVGITMPVVKHSYLLQSTEELTRTIREAFHIAVTGRPGPVLIDIPSDVAGETMVFEYPDTVNLPSYKPTYRGNAKQIRAACRLLEEAEQPLLYVGGGVIASEATEEIVALMDKMHIPAVATLMGKGGVPASHPLNLGPVGMHGAKYSNMAMTEADLIIAAGARFSDRVTGRVSEFAPNAKIVHIDIDPAEIGKIRDADVPIVGDLKGVLSGMLETLDKDGAVPCDDQWIADINAWRARYPFYHPNMAENEQTGEIVPELVIAELGRQLDPATSIVTTEVGQHQMWAHQFLPREFPRTFLSSGGLGTMGFGFPAAIGAAVANPGATVVCIAGDGSFQMNSQEMATAAINGVPVKVMILDNRCLGMVHQWQKLFYDKRYSQTLLEPVPDFVKLAEAYGWEGERVEAPGEVAAAIERMLAAEGPYLLDVAISPEQNVYPMVAPGAALDNVMGAIDVAVGAVRTDVPAAPGSPRAQAAASAAPVAASPCAKLDAQFGGRWEIDPEDTGARLGQDGSTVDVRPEDWKTLFREADAEMPAFSDEKGGAR</sequence>
<dbReference type="Gene3D" id="3.40.50.1220">
    <property type="entry name" value="TPP-binding domain"/>
    <property type="match status" value="1"/>
</dbReference>
<keyword evidence="10 14" id="KW-0460">Magnesium</keyword>
<evidence type="ECO:0000256" key="15">
    <source>
        <dbReference type="SAM" id="MobiDB-lite"/>
    </source>
</evidence>
<dbReference type="InterPro" id="IPR012000">
    <property type="entry name" value="Thiamin_PyroP_enz_cen_dom"/>
</dbReference>
<dbReference type="UniPathway" id="UPA00049">
    <property type="reaction ID" value="UER00059"/>
</dbReference>
<comment type="pathway">
    <text evidence="1 14">Amino-acid biosynthesis; L-isoleucine biosynthesis; L-isoleucine from 2-oxobutanoate: step 1/4.</text>
</comment>
<evidence type="ECO:0000256" key="6">
    <source>
        <dbReference type="ARBA" id="ARBA00022630"/>
    </source>
</evidence>
<evidence type="ECO:0000256" key="11">
    <source>
        <dbReference type="ARBA" id="ARBA00023052"/>
    </source>
</evidence>
<dbReference type="Gene3D" id="3.40.50.970">
    <property type="match status" value="2"/>
</dbReference>
<dbReference type="GO" id="GO:0005948">
    <property type="term" value="C:acetolactate synthase complex"/>
    <property type="evidence" value="ECO:0007669"/>
    <property type="project" value="TreeGrafter"/>
</dbReference>
<feature type="domain" description="Thiamine pyrophosphate enzyme TPP-binding" evidence="17">
    <location>
        <begin position="440"/>
        <end position="587"/>
    </location>
</feature>
<evidence type="ECO:0000259" key="17">
    <source>
        <dbReference type="Pfam" id="PF02775"/>
    </source>
</evidence>
<evidence type="ECO:0000256" key="14">
    <source>
        <dbReference type="RuleBase" id="RU003591"/>
    </source>
</evidence>
<dbReference type="InterPro" id="IPR029035">
    <property type="entry name" value="DHS-like_NAD/FAD-binding_dom"/>
</dbReference>
<feature type="domain" description="Thiamine pyrophosphate enzyme N-terminal TPP-binding" evidence="18">
    <location>
        <begin position="49"/>
        <end position="163"/>
    </location>
</feature>
<dbReference type="InterPro" id="IPR011766">
    <property type="entry name" value="TPP_enzyme_TPP-bd"/>
</dbReference>
<keyword evidence="6" id="KW-0285">Flavoprotein</keyword>
<protein>
    <recommendedName>
        <fullName evidence="4 14">Acetolactate synthase</fullName>
        <ecNumber evidence="4 14">2.2.1.6</ecNumber>
    </recommendedName>
</protein>
<dbReference type="FunFam" id="3.40.50.970:FF:000016">
    <property type="entry name" value="Acetolactate synthase"/>
    <property type="match status" value="1"/>
</dbReference>
<evidence type="ECO:0000313" key="19">
    <source>
        <dbReference type="EMBL" id="BCA88582.1"/>
    </source>
</evidence>
<reference evidence="20" key="2">
    <citation type="submission" date="2020-03" db="EMBL/GenBank/DDBJ databases">
        <title>Complete Genome Sequence of Adlercreutzia sp. strain 8CFCBH1 Producing Equol, Isolated from Healthy Japanese Feces.</title>
        <authorList>
            <person name="Ogata Y."/>
            <person name="Sakamoto M."/>
            <person name="Ohkuma M."/>
            <person name="Hattori M."/>
            <person name="Suda W."/>
        </authorList>
    </citation>
    <scope>NUCLEOTIDE SEQUENCE [LARGE SCALE GENOMIC DNA]</scope>
    <source>
        <strain evidence="20">8CFCBH1</strain>
    </source>
</reference>
<dbReference type="NCBIfam" id="TIGR00118">
    <property type="entry name" value="acolac_lg"/>
    <property type="match status" value="1"/>
</dbReference>
<keyword evidence="8 14" id="KW-0479">Metal-binding</keyword>